<evidence type="ECO:0000313" key="2">
    <source>
        <dbReference type="EMBL" id="GFQ86964.1"/>
    </source>
</evidence>
<accession>A0A8X6HHZ8</accession>
<evidence type="ECO:0000313" key="3">
    <source>
        <dbReference type="Proteomes" id="UP000887116"/>
    </source>
</evidence>
<dbReference type="OrthoDB" id="10311587at2759"/>
<reference evidence="2" key="1">
    <citation type="submission" date="2020-07" db="EMBL/GenBank/DDBJ databases">
        <title>Multicomponent nature underlies the extraordinary mechanical properties of spider dragline silk.</title>
        <authorList>
            <person name="Kono N."/>
            <person name="Nakamura H."/>
            <person name="Mori M."/>
            <person name="Yoshida Y."/>
            <person name="Ohtoshi R."/>
            <person name="Malay A.D."/>
            <person name="Moran D.A.P."/>
            <person name="Tomita M."/>
            <person name="Numata K."/>
            <person name="Arakawa K."/>
        </authorList>
    </citation>
    <scope>NUCLEOTIDE SEQUENCE</scope>
</reference>
<dbReference type="EMBL" id="BMAO01023144">
    <property type="protein sequence ID" value="GFQ86964.1"/>
    <property type="molecule type" value="Genomic_DNA"/>
</dbReference>
<evidence type="ECO:0000256" key="1">
    <source>
        <dbReference type="SAM" id="MobiDB-lite"/>
    </source>
</evidence>
<dbReference type="AlphaFoldDB" id="A0A8X6HHZ8"/>
<keyword evidence="3" id="KW-1185">Reference proteome</keyword>
<organism evidence="2 3">
    <name type="scientific">Trichonephila clavata</name>
    <name type="common">Joro spider</name>
    <name type="synonym">Nephila clavata</name>
    <dbReference type="NCBI Taxonomy" id="2740835"/>
    <lineage>
        <taxon>Eukaryota</taxon>
        <taxon>Metazoa</taxon>
        <taxon>Ecdysozoa</taxon>
        <taxon>Arthropoda</taxon>
        <taxon>Chelicerata</taxon>
        <taxon>Arachnida</taxon>
        <taxon>Araneae</taxon>
        <taxon>Araneomorphae</taxon>
        <taxon>Entelegynae</taxon>
        <taxon>Araneoidea</taxon>
        <taxon>Nephilidae</taxon>
        <taxon>Trichonephila</taxon>
    </lineage>
</organism>
<sequence length="92" mass="10131">MVLEKNNNIYYNHVTGIIFRQRLPGDEVGDTNLSSPRERKATLPRTGGSDIPCLSQHHHPVGTPSRIFAAPLVKRRRGSRVESSPHSAGPPP</sequence>
<feature type="region of interest" description="Disordered" evidence="1">
    <location>
        <begin position="22"/>
        <end position="65"/>
    </location>
</feature>
<dbReference type="Proteomes" id="UP000887116">
    <property type="component" value="Unassembled WGS sequence"/>
</dbReference>
<name>A0A8X6HHZ8_TRICU</name>
<proteinExistence type="predicted"/>
<protein>
    <submittedName>
        <fullName evidence="2">Uncharacterized protein</fullName>
    </submittedName>
</protein>
<comment type="caution">
    <text evidence="2">The sequence shown here is derived from an EMBL/GenBank/DDBJ whole genome shotgun (WGS) entry which is preliminary data.</text>
</comment>
<gene>
    <name evidence="2" type="ORF">TNCT_196911</name>
</gene>